<evidence type="ECO:0000313" key="3">
    <source>
        <dbReference type="Proteomes" id="UP000182375"/>
    </source>
</evidence>
<gene>
    <name evidence="2" type="ORF">SAMN04490357_7699</name>
</gene>
<evidence type="ECO:0000256" key="1">
    <source>
        <dbReference type="SAM" id="MobiDB-lite"/>
    </source>
</evidence>
<dbReference type="RefSeq" id="WP_074996421.1">
    <property type="nucleotide sequence ID" value="NZ_FNTD01000005.1"/>
</dbReference>
<proteinExistence type="predicted"/>
<feature type="region of interest" description="Disordered" evidence="1">
    <location>
        <begin position="1"/>
        <end position="34"/>
    </location>
</feature>
<reference evidence="2 3" key="1">
    <citation type="submission" date="2016-10" db="EMBL/GenBank/DDBJ databases">
        <authorList>
            <person name="de Groot N.N."/>
        </authorList>
    </citation>
    <scope>NUCLEOTIDE SEQUENCE [LARGE SCALE GENOMIC DNA]</scope>
    <source>
        <strain evidence="2 3">DSM 40306</strain>
    </source>
</reference>
<dbReference type="EMBL" id="FNTD01000005">
    <property type="protein sequence ID" value="SEE59493.1"/>
    <property type="molecule type" value="Genomic_DNA"/>
</dbReference>
<sequence length="108" mass="11847">MSNGLPFGKGSILGKELGDKAPQAAPGAKEKVPAYVTPDTMNRLRNTVVALQRLSLDDEDVDEPISLSAYVEAAILARIRRDEREHNNGNPFPQRRQKNLKTGPPVTK</sequence>
<dbReference type="STRING" id="67331.SAMN04490357_7699"/>
<dbReference type="Gene3D" id="6.10.180.30">
    <property type="match status" value="1"/>
</dbReference>
<organism evidence="2 3">
    <name type="scientific">Streptomyces misionensis</name>
    <dbReference type="NCBI Taxonomy" id="67331"/>
    <lineage>
        <taxon>Bacteria</taxon>
        <taxon>Bacillati</taxon>
        <taxon>Actinomycetota</taxon>
        <taxon>Actinomycetes</taxon>
        <taxon>Kitasatosporales</taxon>
        <taxon>Streptomycetaceae</taxon>
        <taxon>Streptomyces</taxon>
    </lineage>
</organism>
<dbReference type="AlphaFoldDB" id="A0A1H5K3T6"/>
<name>A0A1H5K3T6_9ACTN</name>
<dbReference type="Proteomes" id="UP000182375">
    <property type="component" value="Unassembled WGS sequence"/>
</dbReference>
<accession>A0A1H5K3T6</accession>
<evidence type="ECO:0000313" key="2">
    <source>
        <dbReference type="EMBL" id="SEE59493.1"/>
    </source>
</evidence>
<evidence type="ECO:0008006" key="4">
    <source>
        <dbReference type="Google" id="ProtNLM"/>
    </source>
</evidence>
<dbReference type="GeneID" id="95516643"/>
<feature type="region of interest" description="Disordered" evidence="1">
    <location>
        <begin position="80"/>
        <end position="108"/>
    </location>
</feature>
<protein>
    <recommendedName>
        <fullName evidence="4">Centromere-binding protein ParB C-terminal domain-containing protein</fullName>
    </recommendedName>
</protein>